<reference evidence="2" key="1">
    <citation type="submission" date="2019-09" db="EMBL/GenBank/DDBJ databases">
        <title>Draft genome information of white flower Hibiscus syriacus.</title>
        <authorList>
            <person name="Kim Y.-M."/>
        </authorList>
    </citation>
    <scope>NUCLEOTIDE SEQUENCE [LARGE SCALE GENOMIC DNA]</scope>
    <source>
        <strain evidence="2">YM2019G1</strain>
    </source>
</reference>
<name>A0A6A2ZL09_HIBSY</name>
<evidence type="ECO:0000313" key="3">
    <source>
        <dbReference type="Proteomes" id="UP000436088"/>
    </source>
</evidence>
<dbReference type="PANTHER" id="PTHR31659">
    <property type="entry name" value="PROTEIN: UPF0503-LIKE PROTEIN, PUTATIVE (DUF740)-RELATED"/>
    <property type="match status" value="1"/>
</dbReference>
<evidence type="ECO:0000256" key="1">
    <source>
        <dbReference type="SAM" id="MobiDB-lite"/>
    </source>
</evidence>
<gene>
    <name evidence="2" type="ORF">F3Y22_tig00110833pilonHSYRG00022</name>
</gene>
<dbReference type="GO" id="GO:0005886">
    <property type="term" value="C:plasma membrane"/>
    <property type="evidence" value="ECO:0007669"/>
    <property type="project" value="TreeGrafter"/>
</dbReference>
<protein>
    <submittedName>
        <fullName evidence="2">Auxin transporter-like protein 2-like</fullName>
    </submittedName>
</protein>
<organism evidence="2 3">
    <name type="scientific">Hibiscus syriacus</name>
    <name type="common">Rose of Sharon</name>
    <dbReference type="NCBI Taxonomy" id="106335"/>
    <lineage>
        <taxon>Eukaryota</taxon>
        <taxon>Viridiplantae</taxon>
        <taxon>Streptophyta</taxon>
        <taxon>Embryophyta</taxon>
        <taxon>Tracheophyta</taxon>
        <taxon>Spermatophyta</taxon>
        <taxon>Magnoliopsida</taxon>
        <taxon>eudicotyledons</taxon>
        <taxon>Gunneridae</taxon>
        <taxon>Pentapetalae</taxon>
        <taxon>rosids</taxon>
        <taxon>malvids</taxon>
        <taxon>Malvales</taxon>
        <taxon>Malvaceae</taxon>
        <taxon>Malvoideae</taxon>
        <taxon>Hibiscus</taxon>
    </lineage>
</organism>
<comment type="caution">
    <text evidence="2">The sequence shown here is derived from an EMBL/GenBank/DDBJ whole genome shotgun (WGS) entry which is preliminary data.</text>
</comment>
<keyword evidence="3" id="KW-1185">Reference proteome</keyword>
<evidence type="ECO:0000313" key="2">
    <source>
        <dbReference type="EMBL" id="KAE8692423.1"/>
    </source>
</evidence>
<feature type="region of interest" description="Disordered" evidence="1">
    <location>
        <begin position="1"/>
        <end position="30"/>
    </location>
</feature>
<dbReference type="EMBL" id="VEPZ02001133">
    <property type="protein sequence ID" value="KAE8692423.1"/>
    <property type="molecule type" value="Genomic_DNA"/>
</dbReference>
<feature type="region of interest" description="Disordered" evidence="1">
    <location>
        <begin position="135"/>
        <end position="186"/>
    </location>
</feature>
<proteinExistence type="predicted"/>
<dbReference type="AlphaFoldDB" id="A0A6A2ZL09"/>
<feature type="region of interest" description="Disordered" evidence="1">
    <location>
        <begin position="368"/>
        <end position="413"/>
    </location>
</feature>
<sequence length="649" mass="72906">MNPNVEPPLSGLPPPPQPPHPHRLSTSCDRHPQEHFTGFCPSCLCERLAVLEPSSSAAASSRKPPVAATAALKAIFKPSGGGGTRPGFFPELRRTKSFSASKNEGFSGVFEPQRKSCDVRVRNTLWSLFHQEATANGRPSGVAEAEPRNSASYSSVVQDPVFEIKEEEDQSKSETDREDEDIEIIEEKPPPNVTALTANLIEEKVEEIVEEYEEELCQEEELKPMKDHIDLDSQTKKTSGRDFKEIAGSFWSAASVFSKKLQNWRQKQKLKKSRTGCGSARLPVEKPLGRQYRETQSEIADYGFGRRSCDTDPRFSLDAARMSFDDPRYSFDEPRASWDGYMPGRMFPRMPTMVSLVEDAPVPHVIRSDTQIPVEDDPTAMNSINQDETLPGGSAQTRDYYSDSRRRKSLDRSSSCRKAAAAVVAEMDEMKPISNTKVSPATADYFHGPKLVVPDRDLNSNSLRDDYSDTFEIGLRDNASAIGNVEQKELAKKSRRWCKAWNIWGFIHRRSVNKDEDEDRYSRCNGVERSYSESWPEFRGERNGDVRGGFNPKVLRSNSSVSWRNSSGFSAGSFSNARKSCDVESNGHSKKKTDEFVWERNKSSRYSATNFDNGLLRFYMAPNGSRRGGSGKTRANHAHSIARTLLRLY</sequence>
<dbReference type="OrthoDB" id="758624at2759"/>
<dbReference type="PANTHER" id="PTHR31659:SF9">
    <property type="entry name" value="PROTEIN: UPF0503-LIKE PROTEIN, PUTATIVE (DUF740)-RELATED"/>
    <property type="match status" value="1"/>
</dbReference>
<dbReference type="Proteomes" id="UP000436088">
    <property type="component" value="Unassembled WGS sequence"/>
</dbReference>
<dbReference type="Pfam" id="PF05340">
    <property type="entry name" value="DUF740"/>
    <property type="match status" value="1"/>
</dbReference>
<dbReference type="InterPro" id="IPR008004">
    <property type="entry name" value="OCTOPUS-like"/>
</dbReference>
<accession>A0A6A2ZL09</accession>
<feature type="compositionally biased region" description="Pro residues" evidence="1">
    <location>
        <begin position="10"/>
        <end position="19"/>
    </location>
</feature>